<comment type="function">
    <text evidence="11">Involved in protein export. Participates in an early event of protein translocation across the chloroplast thylakoid membrane.</text>
</comment>
<evidence type="ECO:0000313" key="14">
    <source>
        <dbReference type="EMBL" id="ARO90920.1"/>
    </source>
</evidence>
<feature type="chain" id="PRO_5013185996" description="Probable protein-export membrane protein SecG" evidence="13">
    <location>
        <begin position="26"/>
        <end position="68"/>
    </location>
</feature>
<evidence type="ECO:0000256" key="11">
    <source>
        <dbReference type="ARBA" id="ARBA00025638"/>
    </source>
</evidence>
<evidence type="ECO:0000256" key="7">
    <source>
        <dbReference type="ARBA" id="ARBA00022927"/>
    </source>
</evidence>
<dbReference type="EMBL" id="KY709210">
    <property type="protein sequence ID" value="ARO90920.1"/>
    <property type="molecule type" value="Genomic_DNA"/>
</dbReference>
<keyword evidence="6 12" id="KW-0812">Transmembrane</keyword>
<accession>A0A1X9PTV2</accession>
<evidence type="ECO:0000256" key="4">
    <source>
        <dbReference type="ARBA" id="ARBA00015435"/>
    </source>
</evidence>
<keyword evidence="5" id="KW-0813">Transport</keyword>
<protein>
    <recommendedName>
        <fullName evidence="4">Probable protein-export membrane protein SecG</fullName>
    </recommendedName>
    <alternativeName>
        <fullName evidence="3">Probable protein-export membrane protein secG</fullName>
    </alternativeName>
</protein>
<evidence type="ECO:0000256" key="5">
    <source>
        <dbReference type="ARBA" id="ARBA00022448"/>
    </source>
</evidence>
<dbReference type="GO" id="GO:0015450">
    <property type="term" value="F:protein-transporting ATPase activity"/>
    <property type="evidence" value="ECO:0007669"/>
    <property type="project" value="InterPro"/>
</dbReference>
<keyword evidence="14" id="KW-0150">Chloroplast</keyword>
<geneLocation type="chloroplast" evidence="14"/>
<feature type="transmembrane region" description="Helical" evidence="12">
    <location>
        <begin position="46"/>
        <end position="65"/>
    </location>
</feature>
<evidence type="ECO:0000256" key="12">
    <source>
        <dbReference type="SAM" id="Phobius"/>
    </source>
</evidence>
<evidence type="ECO:0000256" key="10">
    <source>
        <dbReference type="ARBA" id="ARBA00023136"/>
    </source>
</evidence>
<evidence type="ECO:0000256" key="8">
    <source>
        <dbReference type="ARBA" id="ARBA00022989"/>
    </source>
</evidence>
<dbReference type="AlphaFoldDB" id="A0A1X9PTV2"/>
<keyword evidence="14" id="KW-0934">Plastid</keyword>
<name>A0A1X9PTV2_9RHOD</name>
<evidence type="ECO:0000256" key="2">
    <source>
        <dbReference type="ARBA" id="ARBA00008445"/>
    </source>
</evidence>
<evidence type="ECO:0000256" key="9">
    <source>
        <dbReference type="ARBA" id="ARBA00023010"/>
    </source>
</evidence>
<gene>
    <name evidence="14" type="primary">secG</name>
</gene>
<keyword evidence="10 12" id="KW-0472">Membrane</keyword>
<proteinExistence type="inferred from homology"/>
<feature type="signal peptide" evidence="13">
    <location>
        <begin position="1"/>
        <end position="25"/>
    </location>
</feature>
<sequence>MKFLWYIITVMLIILILIQSPKKEGFRTLNFQNQTFSNTKESERLIQSITWCLVVTFIFFTAILAKNY</sequence>
<keyword evidence="13" id="KW-0732">Signal</keyword>
<dbReference type="Pfam" id="PF03840">
    <property type="entry name" value="SecG"/>
    <property type="match status" value="1"/>
</dbReference>
<evidence type="ECO:0000256" key="1">
    <source>
        <dbReference type="ARBA" id="ARBA00004141"/>
    </source>
</evidence>
<comment type="subcellular location">
    <subcellularLocation>
        <location evidence="1">Membrane</location>
        <topology evidence="1">Multi-pass membrane protein</topology>
    </subcellularLocation>
</comment>
<keyword evidence="7" id="KW-0653">Protein transport</keyword>
<keyword evidence="9" id="KW-0811">Translocation</keyword>
<evidence type="ECO:0000256" key="6">
    <source>
        <dbReference type="ARBA" id="ARBA00022692"/>
    </source>
</evidence>
<evidence type="ECO:0000256" key="3">
    <source>
        <dbReference type="ARBA" id="ARBA00013657"/>
    </source>
</evidence>
<organism evidence="14">
    <name type="scientific">Corynoplastis japonica</name>
    <dbReference type="NCBI Taxonomy" id="700918"/>
    <lineage>
        <taxon>Eukaryota</taxon>
        <taxon>Rhodophyta</taxon>
        <taxon>Rhodellophyceae</taxon>
        <taxon>Rhodellales</taxon>
        <taxon>Rhodellaceae</taxon>
        <taxon>Corynoplastis</taxon>
    </lineage>
</organism>
<reference evidence="14" key="1">
    <citation type="submission" date="2017-03" db="EMBL/GenBank/DDBJ databases">
        <title>The new red algal subphylum Proteorhodophytina comprises the largest and most divergent plastid genomes known.</title>
        <authorList>
            <person name="Munoz-Gomez S.A."/>
            <person name="Mejia-Franco F.G."/>
            <person name="Durnin K."/>
            <person name="Morgan C."/>
            <person name="Grisdale C.J."/>
            <person name="Archibald J.M."/>
            <person name="Slamovits C.H."/>
        </authorList>
    </citation>
    <scope>NUCLEOTIDE SEQUENCE</scope>
    <source>
        <strain evidence="14">NIES-2662</strain>
    </source>
</reference>
<dbReference type="InterPro" id="IPR004692">
    <property type="entry name" value="SecG"/>
</dbReference>
<evidence type="ECO:0000256" key="13">
    <source>
        <dbReference type="SAM" id="SignalP"/>
    </source>
</evidence>
<keyword evidence="8 12" id="KW-1133">Transmembrane helix</keyword>
<comment type="similarity">
    <text evidence="2">Belongs to the SecG family.</text>
</comment>
<dbReference type="GO" id="GO:0016020">
    <property type="term" value="C:membrane"/>
    <property type="evidence" value="ECO:0007669"/>
    <property type="project" value="UniProtKB-SubCell"/>
</dbReference>
<dbReference type="GO" id="GO:0009306">
    <property type="term" value="P:protein secretion"/>
    <property type="evidence" value="ECO:0007669"/>
    <property type="project" value="InterPro"/>
</dbReference>
<dbReference type="NCBIfam" id="TIGR00810">
    <property type="entry name" value="secG"/>
    <property type="match status" value="1"/>
</dbReference>